<keyword evidence="2" id="KW-0378">Hydrolase</keyword>
<evidence type="ECO:0000256" key="1">
    <source>
        <dbReference type="SAM" id="Phobius"/>
    </source>
</evidence>
<name>A0AAW5P8R3_9BACT</name>
<reference evidence="2" key="1">
    <citation type="submission" date="2022-08" db="EMBL/GenBank/DDBJ databases">
        <title>Genomic Encyclopedia of Type Strains, Phase V (KMG-V): Genome sequencing to study the core and pangenomes of soil and plant-associated prokaryotes.</title>
        <authorList>
            <person name="Whitman W."/>
        </authorList>
    </citation>
    <scope>NUCLEOTIDE SEQUENCE</scope>
    <source>
        <strain evidence="2">SP3002</strain>
    </source>
</reference>
<feature type="transmembrane region" description="Helical" evidence="1">
    <location>
        <begin position="7"/>
        <end position="26"/>
    </location>
</feature>
<sequence length="95" mass="10692">MAAPTGILFVIGSIFLLALYPTRLYWVYLGLYQWLLGGLMLGALDIGVGWADWRFTLLDLLETDIYRGTSLGLPLLFAWLESRSENTESEPTTSF</sequence>
<dbReference type="RefSeq" id="WP_259258444.1">
    <property type="nucleotide sequence ID" value="NZ_JANTZM010000008.1"/>
</dbReference>
<keyword evidence="2" id="KW-0645">Protease</keyword>
<proteinExistence type="predicted"/>
<dbReference type="AlphaFoldDB" id="A0AAW5P8R3"/>
<gene>
    <name evidence="2" type="ORF">GGP99_001957</name>
</gene>
<dbReference type="Proteomes" id="UP001155110">
    <property type="component" value="Unassembled WGS sequence"/>
</dbReference>
<organism evidence="2 3">
    <name type="scientific">Salinibacter ruber</name>
    <dbReference type="NCBI Taxonomy" id="146919"/>
    <lineage>
        <taxon>Bacteria</taxon>
        <taxon>Pseudomonadati</taxon>
        <taxon>Rhodothermota</taxon>
        <taxon>Rhodothermia</taxon>
        <taxon>Rhodothermales</taxon>
        <taxon>Salinibacteraceae</taxon>
        <taxon>Salinibacter</taxon>
    </lineage>
</organism>
<protein>
    <submittedName>
        <fullName evidence="2">Membrane protease YdiL (CAAX protease family)</fullName>
    </submittedName>
</protein>
<dbReference type="EMBL" id="JANTZM010000008">
    <property type="protein sequence ID" value="MCS4157990.1"/>
    <property type="molecule type" value="Genomic_DNA"/>
</dbReference>
<comment type="caution">
    <text evidence="2">The sequence shown here is derived from an EMBL/GenBank/DDBJ whole genome shotgun (WGS) entry which is preliminary data.</text>
</comment>
<evidence type="ECO:0000313" key="3">
    <source>
        <dbReference type="Proteomes" id="UP001155110"/>
    </source>
</evidence>
<keyword evidence="1" id="KW-0472">Membrane</keyword>
<feature type="transmembrane region" description="Helical" evidence="1">
    <location>
        <begin position="32"/>
        <end position="51"/>
    </location>
</feature>
<accession>A0AAW5P8R3</accession>
<dbReference type="GO" id="GO:0008233">
    <property type="term" value="F:peptidase activity"/>
    <property type="evidence" value="ECO:0007669"/>
    <property type="project" value="UniProtKB-KW"/>
</dbReference>
<evidence type="ECO:0000313" key="2">
    <source>
        <dbReference type="EMBL" id="MCS4157990.1"/>
    </source>
</evidence>
<keyword evidence="1" id="KW-0812">Transmembrane</keyword>
<dbReference type="GO" id="GO:0006508">
    <property type="term" value="P:proteolysis"/>
    <property type="evidence" value="ECO:0007669"/>
    <property type="project" value="UniProtKB-KW"/>
</dbReference>
<keyword evidence="1" id="KW-1133">Transmembrane helix</keyword>